<dbReference type="GO" id="GO:0016491">
    <property type="term" value="F:oxidoreductase activity"/>
    <property type="evidence" value="ECO:0007669"/>
    <property type="project" value="InterPro"/>
</dbReference>
<dbReference type="Pfam" id="PF00578">
    <property type="entry name" value="AhpC-TSA"/>
    <property type="match status" value="1"/>
</dbReference>
<organism evidence="2 3">
    <name type="scientific">Eiseniibacteriota bacterium</name>
    <dbReference type="NCBI Taxonomy" id="2212470"/>
    <lineage>
        <taxon>Bacteria</taxon>
        <taxon>Candidatus Eiseniibacteriota</taxon>
    </lineage>
</organism>
<name>A0A849SYL6_UNCEI</name>
<accession>A0A849SYL6</accession>
<evidence type="ECO:0000313" key="2">
    <source>
        <dbReference type="EMBL" id="NOT34179.1"/>
    </source>
</evidence>
<evidence type="ECO:0000313" key="3">
    <source>
        <dbReference type="Proteomes" id="UP000580839"/>
    </source>
</evidence>
<dbReference type="GO" id="GO:0016209">
    <property type="term" value="F:antioxidant activity"/>
    <property type="evidence" value="ECO:0007669"/>
    <property type="project" value="InterPro"/>
</dbReference>
<comment type="caution">
    <text evidence="2">The sequence shown here is derived from an EMBL/GenBank/DDBJ whole genome shotgun (WGS) entry which is preliminary data.</text>
</comment>
<dbReference type="InterPro" id="IPR036249">
    <property type="entry name" value="Thioredoxin-like_sf"/>
</dbReference>
<dbReference type="EMBL" id="JABFRW010000097">
    <property type="protein sequence ID" value="NOT34179.1"/>
    <property type="molecule type" value="Genomic_DNA"/>
</dbReference>
<dbReference type="Gene3D" id="3.40.30.10">
    <property type="entry name" value="Glutaredoxin"/>
    <property type="match status" value="1"/>
</dbReference>
<sequence>MLSNLLILSIVFALGADPVPGASRPPFERLPGAGTPSPRIQEPPHSLIEVGAAAPDFSYQTADGHWRHLRELLGHGPALLVFGANREQLLALEAERNALLDNGILPVAVLNEKPARIWSVVRDLSLNYTVLADPRQVVAEQFNVKREDQRSATPSWFVLNQQGEVRALRRGQLPNAGFNTLASTALGRPVPGAALPASH</sequence>
<proteinExistence type="predicted"/>
<evidence type="ECO:0000259" key="1">
    <source>
        <dbReference type="Pfam" id="PF00578"/>
    </source>
</evidence>
<dbReference type="AlphaFoldDB" id="A0A849SYL6"/>
<protein>
    <submittedName>
        <fullName evidence="2">Redoxin domain-containing protein</fullName>
    </submittedName>
</protein>
<dbReference type="SUPFAM" id="SSF52833">
    <property type="entry name" value="Thioredoxin-like"/>
    <property type="match status" value="1"/>
</dbReference>
<feature type="domain" description="Alkyl hydroperoxide reductase subunit C/ Thiol specific antioxidant" evidence="1">
    <location>
        <begin position="50"/>
        <end position="167"/>
    </location>
</feature>
<dbReference type="InterPro" id="IPR000866">
    <property type="entry name" value="AhpC/TSA"/>
</dbReference>
<reference evidence="2 3" key="1">
    <citation type="submission" date="2020-04" db="EMBL/GenBank/DDBJ databases">
        <title>Metagenomic profiling of ammonia- and methane-oxidizing microorganisms in a Dutch drinking water treatment plant.</title>
        <authorList>
            <person name="Poghosyan L."/>
            <person name="Leucker S."/>
        </authorList>
    </citation>
    <scope>NUCLEOTIDE SEQUENCE [LARGE SCALE GENOMIC DNA]</scope>
    <source>
        <strain evidence="2">S-RSF-IL-03</strain>
    </source>
</reference>
<dbReference type="Proteomes" id="UP000580839">
    <property type="component" value="Unassembled WGS sequence"/>
</dbReference>
<gene>
    <name evidence="2" type="ORF">HOP12_08435</name>
</gene>